<comment type="catalytic activity">
    <reaction evidence="1">
        <text>ATP + protein L-histidine = ADP + protein N-phospho-L-histidine.</text>
        <dbReference type="EC" id="2.7.13.3"/>
    </reaction>
</comment>
<evidence type="ECO:0000256" key="1">
    <source>
        <dbReference type="ARBA" id="ARBA00000085"/>
    </source>
</evidence>
<dbReference type="SUPFAM" id="SSF47384">
    <property type="entry name" value="Homodimeric domain of signal transducing histidine kinase"/>
    <property type="match status" value="1"/>
</dbReference>
<dbReference type="EC" id="2.7.13.3" evidence="2"/>
<dbReference type="Pfam" id="PF00512">
    <property type="entry name" value="HisKA"/>
    <property type="match status" value="1"/>
</dbReference>
<keyword evidence="5" id="KW-1185">Reference proteome</keyword>
<protein>
    <recommendedName>
        <fullName evidence="2">histidine kinase</fullName>
        <ecNumber evidence="2">2.7.13.3</ecNumber>
    </recommendedName>
</protein>
<name>A0ABW5UEN1_9SPHI</name>
<dbReference type="SMART" id="SM00388">
    <property type="entry name" value="HisKA"/>
    <property type="match status" value="1"/>
</dbReference>
<dbReference type="CDD" id="cd00082">
    <property type="entry name" value="HisKA"/>
    <property type="match status" value="1"/>
</dbReference>
<dbReference type="EMBL" id="JBHUMB010000014">
    <property type="protein sequence ID" value="MFD2744343.1"/>
    <property type="molecule type" value="Genomic_DNA"/>
</dbReference>
<keyword evidence="4" id="KW-0418">Kinase</keyword>
<evidence type="ECO:0000256" key="2">
    <source>
        <dbReference type="ARBA" id="ARBA00012438"/>
    </source>
</evidence>
<comment type="caution">
    <text evidence="4">The sequence shown here is derived from an EMBL/GenBank/DDBJ whole genome shotgun (WGS) entry which is preliminary data.</text>
</comment>
<feature type="domain" description="Signal transduction histidine kinase dimerisation/phosphoacceptor" evidence="3">
    <location>
        <begin position="140"/>
        <end position="207"/>
    </location>
</feature>
<proteinExistence type="predicted"/>
<accession>A0ABW5UEN1</accession>
<dbReference type="RefSeq" id="WP_066751557.1">
    <property type="nucleotide sequence ID" value="NZ_JBHUMB010000014.1"/>
</dbReference>
<dbReference type="Proteomes" id="UP001597418">
    <property type="component" value="Unassembled WGS sequence"/>
</dbReference>
<dbReference type="Gene3D" id="3.30.450.20">
    <property type="entry name" value="PAS domain"/>
    <property type="match status" value="1"/>
</dbReference>
<organism evidence="4 5">
    <name type="scientific">Sphingobacterium populi</name>
    <dbReference type="NCBI Taxonomy" id="1812824"/>
    <lineage>
        <taxon>Bacteria</taxon>
        <taxon>Pseudomonadati</taxon>
        <taxon>Bacteroidota</taxon>
        <taxon>Sphingobacteriia</taxon>
        <taxon>Sphingobacteriales</taxon>
        <taxon>Sphingobacteriaceae</taxon>
        <taxon>Sphingobacterium</taxon>
    </lineage>
</organism>
<sequence length="333" mass="37486">MNNDNKNMLDILSQSSTAMAIYTSASLRIGFINNSMINFWTSDHTKSAKQFSELLSHSDHQCLTSLVSDVWNSGQPFQVASFPILINDKGISKTVYTDWELQPITNATGATESLIHTIRITKDPLLKPYNSNNTVLADEKLKSWSKKLSHDLRNPLSVAKLGMQYMRSRQQLTPEEHKKWVSMVIDALQSVETLITDVVDVSKTNTNSEHATHRVPHMLQTITQEYEPILNLKVVAVSAILPDIKGDSKTLYQIFNLAVQSVGYRSDSSSRQNVTIKWSKLSDRIQYTLFNDSQKADFQPVGLNVLEEIVHKIKGVVVWDTIAQRLSISIPLA</sequence>
<evidence type="ECO:0000313" key="5">
    <source>
        <dbReference type="Proteomes" id="UP001597418"/>
    </source>
</evidence>
<gene>
    <name evidence="4" type="ORF">ACFSQ6_13175</name>
</gene>
<evidence type="ECO:0000313" key="4">
    <source>
        <dbReference type="EMBL" id="MFD2744343.1"/>
    </source>
</evidence>
<dbReference type="GO" id="GO:0016301">
    <property type="term" value="F:kinase activity"/>
    <property type="evidence" value="ECO:0007669"/>
    <property type="project" value="UniProtKB-KW"/>
</dbReference>
<dbReference type="Gene3D" id="1.10.287.130">
    <property type="match status" value="1"/>
</dbReference>
<reference evidence="5" key="1">
    <citation type="journal article" date="2019" name="Int. J. Syst. Evol. Microbiol.">
        <title>The Global Catalogue of Microorganisms (GCM) 10K type strain sequencing project: providing services to taxonomists for standard genome sequencing and annotation.</title>
        <authorList>
            <consortium name="The Broad Institute Genomics Platform"/>
            <consortium name="The Broad Institute Genome Sequencing Center for Infectious Disease"/>
            <person name="Wu L."/>
            <person name="Ma J."/>
        </authorList>
    </citation>
    <scope>NUCLEOTIDE SEQUENCE [LARGE SCALE GENOMIC DNA]</scope>
    <source>
        <strain evidence="5">KCTC 42247</strain>
    </source>
</reference>
<keyword evidence="4" id="KW-0808">Transferase</keyword>
<dbReference type="InterPro" id="IPR003661">
    <property type="entry name" value="HisK_dim/P_dom"/>
</dbReference>
<evidence type="ECO:0000259" key="3">
    <source>
        <dbReference type="SMART" id="SM00388"/>
    </source>
</evidence>
<dbReference type="InterPro" id="IPR036097">
    <property type="entry name" value="HisK_dim/P_sf"/>
</dbReference>